<name>A0A086ABQ8_9FLAO</name>
<evidence type="ECO:0000313" key="1">
    <source>
        <dbReference type="EMBL" id="KFF14122.1"/>
    </source>
</evidence>
<dbReference type="RefSeq" id="WP_034708676.1">
    <property type="nucleotide sequence ID" value="NZ_JAODPJ010000002.1"/>
</dbReference>
<accession>A0A086ABQ8</accession>
<sequence>MAQEEMDFLLLSIQDYKKNGFYNSKIAPKGYYCRLRDYQNNPEWNEFDFKKEVFEELLGEDFGKHDFYYEPNTWEFIVQAIEKKIREVLKMKKKVPKEHTQNPMEYLKTYKSKNFDTDPAIFHEDVREFLGELYHYNLRKNSGDSNLNYLQMFYNTLKKNYEEGYPLYISVATIEDQKKYP</sequence>
<reference evidence="1 2" key="1">
    <citation type="submission" date="2014-07" db="EMBL/GenBank/DDBJ databases">
        <title>Genome of Chryseobacterium soli DSM 19298.</title>
        <authorList>
            <person name="Stropko S.J."/>
            <person name="Pipes S.E."/>
            <person name="Newman J."/>
        </authorList>
    </citation>
    <scope>NUCLEOTIDE SEQUENCE [LARGE SCALE GENOMIC DNA]</scope>
    <source>
        <strain evidence="1 2">DSM 19298</strain>
    </source>
</reference>
<protein>
    <submittedName>
        <fullName evidence="1">Uncharacterized protein</fullName>
    </submittedName>
</protein>
<keyword evidence="2" id="KW-1185">Reference proteome</keyword>
<dbReference type="OrthoDB" id="1255780at2"/>
<dbReference type="Proteomes" id="UP000028705">
    <property type="component" value="Unassembled WGS sequence"/>
</dbReference>
<proteinExistence type="predicted"/>
<comment type="caution">
    <text evidence="1">The sequence shown here is derived from an EMBL/GenBank/DDBJ whole genome shotgun (WGS) entry which is preliminary data.</text>
</comment>
<evidence type="ECO:0000313" key="2">
    <source>
        <dbReference type="Proteomes" id="UP000028705"/>
    </source>
</evidence>
<dbReference type="EMBL" id="JPRH01000001">
    <property type="protein sequence ID" value="KFF14122.1"/>
    <property type="molecule type" value="Genomic_DNA"/>
</dbReference>
<dbReference type="AlphaFoldDB" id="A0A086ABQ8"/>
<gene>
    <name evidence="1" type="ORF">IW15_01370</name>
</gene>
<organism evidence="1 2">
    <name type="scientific">Chryseobacterium soli</name>
    <dbReference type="NCBI Taxonomy" id="445961"/>
    <lineage>
        <taxon>Bacteria</taxon>
        <taxon>Pseudomonadati</taxon>
        <taxon>Bacteroidota</taxon>
        <taxon>Flavobacteriia</taxon>
        <taxon>Flavobacteriales</taxon>
        <taxon>Weeksellaceae</taxon>
        <taxon>Chryseobacterium group</taxon>
        <taxon>Chryseobacterium</taxon>
    </lineage>
</organism>
<dbReference type="STRING" id="445961.IW15_01370"/>